<organism evidence="7 8">
    <name type="scientific">Trichoplusia ni</name>
    <name type="common">Cabbage looper</name>
    <dbReference type="NCBI Taxonomy" id="7111"/>
    <lineage>
        <taxon>Eukaryota</taxon>
        <taxon>Metazoa</taxon>
        <taxon>Ecdysozoa</taxon>
        <taxon>Arthropoda</taxon>
        <taxon>Hexapoda</taxon>
        <taxon>Insecta</taxon>
        <taxon>Pterygota</taxon>
        <taxon>Neoptera</taxon>
        <taxon>Endopterygota</taxon>
        <taxon>Lepidoptera</taxon>
        <taxon>Glossata</taxon>
        <taxon>Ditrysia</taxon>
        <taxon>Noctuoidea</taxon>
        <taxon>Noctuidae</taxon>
        <taxon>Plusiinae</taxon>
        <taxon>Trichoplusia</taxon>
    </lineage>
</organism>
<feature type="domain" description="C2H2-type" evidence="6">
    <location>
        <begin position="247"/>
        <end position="275"/>
    </location>
</feature>
<dbReference type="AlphaFoldDB" id="A0A7E5X5I1"/>
<dbReference type="InterPro" id="IPR036236">
    <property type="entry name" value="Znf_C2H2_sf"/>
</dbReference>
<dbReference type="Gene3D" id="3.30.160.60">
    <property type="entry name" value="Classic Zinc Finger"/>
    <property type="match status" value="7"/>
</dbReference>
<dbReference type="GO" id="GO:0008270">
    <property type="term" value="F:zinc ion binding"/>
    <property type="evidence" value="ECO:0007669"/>
    <property type="project" value="UniProtKB-KW"/>
</dbReference>
<dbReference type="InParanoid" id="A0A7E5X5I1"/>
<evidence type="ECO:0000256" key="5">
    <source>
        <dbReference type="PROSITE-ProRule" id="PRU00042"/>
    </source>
</evidence>
<evidence type="ECO:0000256" key="2">
    <source>
        <dbReference type="ARBA" id="ARBA00022737"/>
    </source>
</evidence>
<keyword evidence="1" id="KW-0479">Metal-binding</keyword>
<dbReference type="FunFam" id="3.30.160.60:FF:000072">
    <property type="entry name" value="zinc finger protein 143 isoform X1"/>
    <property type="match status" value="1"/>
</dbReference>
<dbReference type="FunCoup" id="A0A7E5X5I1">
    <property type="interactions" value="2105"/>
</dbReference>
<dbReference type="OrthoDB" id="3565419at2759"/>
<dbReference type="SMART" id="SM00355">
    <property type="entry name" value="ZnF_C2H2"/>
    <property type="match status" value="11"/>
</dbReference>
<evidence type="ECO:0000256" key="1">
    <source>
        <dbReference type="ARBA" id="ARBA00022723"/>
    </source>
</evidence>
<keyword evidence="2" id="KW-0677">Repeat</keyword>
<dbReference type="SMART" id="SM00868">
    <property type="entry name" value="zf-AD"/>
    <property type="match status" value="1"/>
</dbReference>
<evidence type="ECO:0000259" key="6">
    <source>
        <dbReference type="PROSITE" id="PS50157"/>
    </source>
</evidence>
<dbReference type="RefSeq" id="XP_026748009.1">
    <property type="nucleotide sequence ID" value="XM_026892208.1"/>
</dbReference>
<sequence>MASILHIDVLEYNPEENISYLSKSCICCTSQNGVFIDLKTCKHTSFFDNYMKFKLPINNVNICNICHSMLKKFELFKQQVEESVALLLDQTPILKITKLHNFQTCLEIDGKTQPDEQQIKTEQIDTDLDLSMDIKVEHDSSDFEEEATLKKKSAVEEKYEGKIKVVILSTEEVIEEREAMAKKENYLKLPFKCEDCIVGFDHENTLKNHIENRHKKKKNSFQCDICKTVLGSKHSFNDHINRHGRRLECAICGRRYNHIQSALQHYNVKHAEGSPARVYTCKLCGFTTPSNRTYRYHLDKHKSKQECKICGSTFVSSSGLKVHMHTVHNQSPRIYSCDRCNKSYRVRSYLAAHMRAAHSHSRAFCVVCKTHYKTPQGLAHHVATHSAHVGENGKRFICDECGAKFGKKYDLQIHINWEHLKIIKHRCNKCSKVFKSNSALTRHVNFVHFKKRPPRNKICDYCGRAFTTQTMLKFHIRTHTGERPLQCSHCSATFAHSAALYTHNKLLHPANK</sequence>
<reference evidence="8" key="1">
    <citation type="submission" date="2025-08" db="UniProtKB">
        <authorList>
            <consortium name="RefSeq"/>
        </authorList>
    </citation>
    <scope>IDENTIFICATION</scope>
</reference>
<keyword evidence="3 5" id="KW-0863">Zinc-finger</keyword>
<feature type="domain" description="C2H2-type" evidence="6">
    <location>
        <begin position="485"/>
        <end position="512"/>
    </location>
</feature>
<accession>A0A7E5X5I1</accession>
<protein>
    <submittedName>
        <fullName evidence="8">Zinc finger protein OZF-like isoform X1</fullName>
    </submittedName>
</protein>
<dbReference type="KEGG" id="tnl:113508983"/>
<feature type="domain" description="C2H2-type" evidence="6">
    <location>
        <begin position="457"/>
        <end position="484"/>
    </location>
</feature>
<feature type="domain" description="C2H2-type" evidence="6">
    <location>
        <begin position="396"/>
        <end position="419"/>
    </location>
</feature>
<dbReference type="PANTHER" id="PTHR24379:SF121">
    <property type="entry name" value="C2H2-TYPE DOMAIN-CONTAINING PROTEIN"/>
    <property type="match status" value="1"/>
</dbReference>
<dbReference type="Pfam" id="PF00096">
    <property type="entry name" value="zf-C2H2"/>
    <property type="match status" value="4"/>
</dbReference>
<dbReference type="PROSITE" id="PS50157">
    <property type="entry name" value="ZINC_FINGER_C2H2_2"/>
    <property type="match status" value="8"/>
</dbReference>
<proteinExistence type="predicted"/>
<keyword evidence="7" id="KW-1185">Reference proteome</keyword>
<evidence type="ECO:0000256" key="3">
    <source>
        <dbReference type="ARBA" id="ARBA00022771"/>
    </source>
</evidence>
<evidence type="ECO:0000256" key="4">
    <source>
        <dbReference type="ARBA" id="ARBA00022833"/>
    </source>
</evidence>
<dbReference type="GeneID" id="113508983"/>
<name>A0A7E5X5I1_TRINI</name>
<keyword evidence="4" id="KW-0862">Zinc</keyword>
<feature type="domain" description="C2H2-type" evidence="6">
    <location>
        <begin position="305"/>
        <end position="333"/>
    </location>
</feature>
<dbReference type="Pfam" id="PF13894">
    <property type="entry name" value="zf-C2H2_4"/>
    <property type="match status" value="1"/>
</dbReference>
<evidence type="ECO:0000313" key="8">
    <source>
        <dbReference type="RefSeq" id="XP_026748009.1"/>
    </source>
</evidence>
<dbReference type="InterPro" id="IPR012934">
    <property type="entry name" value="Znf_AD"/>
</dbReference>
<dbReference type="InterPro" id="IPR013087">
    <property type="entry name" value="Znf_C2H2_type"/>
</dbReference>
<feature type="domain" description="C2H2-type" evidence="6">
    <location>
        <begin position="191"/>
        <end position="219"/>
    </location>
</feature>
<evidence type="ECO:0000313" key="7">
    <source>
        <dbReference type="Proteomes" id="UP000322000"/>
    </source>
</evidence>
<dbReference type="GO" id="GO:0005634">
    <property type="term" value="C:nucleus"/>
    <property type="evidence" value="ECO:0007669"/>
    <property type="project" value="InterPro"/>
</dbReference>
<gene>
    <name evidence="8" type="primary">LOC113508983</name>
</gene>
<feature type="domain" description="C2H2-type" evidence="6">
    <location>
        <begin position="425"/>
        <end position="453"/>
    </location>
</feature>
<dbReference type="PROSITE" id="PS00028">
    <property type="entry name" value="ZINC_FINGER_C2H2_1"/>
    <property type="match status" value="9"/>
</dbReference>
<dbReference type="Proteomes" id="UP000322000">
    <property type="component" value="Chromosome 3"/>
</dbReference>
<dbReference type="PANTHER" id="PTHR24379">
    <property type="entry name" value="KRAB AND ZINC FINGER DOMAIN-CONTAINING"/>
    <property type="match status" value="1"/>
</dbReference>
<dbReference type="SUPFAM" id="SSF57667">
    <property type="entry name" value="beta-beta-alpha zinc fingers"/>
    <property type="match status" value="3"/>
</dbReference>
<feature type="domain" description="C2H2-type" evidence="6">
    <location>
        <begin position="335"/>
        <end position="363"/>
    </location>
</feature>